<dbReference type="Proteomes" id="UP000095464">
    <property type="component" value="Unassembled WGS sequence"/>
</dbReference>
<dbReference type="RefSeq" id="WP_069854291.1">
    <property type="nucleotide sequence ID" value="NZ_LNPX01000004.1"/>
</dbReference>
<gene>
    <name evidence="1" type="ORF">ASS94_00790</name>
</gene>
<dbReference type="AlphaFoldDB" id="A0AAP7LUX9"/>
<evidence type="ECO:0000313" key="1">
    <source>
        <dbReference type="EMBL" id="OEK58891.1"/>
    </source>
</evidence>
<sequence length="227" mass="26903">MKGGRLKRLLTDDNFSLLRGYEQHEIDMHDLQIMTNFKNTEIRYVLNRYFPDSLERRIENKLQMEAQIEHYINMGFPVDIIKQDVMLIKHLYQNQSLLRFIQRLIDNHDIEVEMPQITLYKFKSIVKRLQIKRAIVENMQRPKPLALKHIAKAHHVSESSIFKINRILNKLDPYNTSLDGTLGERIEYLYDIHQTLSDGASMTSVQTQYGISIDDARMIKKVFRQIN</sequence>
<comment type="caution">
    <text evidence="1">The sequence shown here is derived from an EMBL/GenBank/DDBJ whole genome shotgun (WGS) entry which is preliminary data.</text>
</comment>
<organism evidence="1 2">
    <name type="scientific">Staphylococcus equorum</name>
    <dbReference type="NCBI Taxonomy" id="246432"/>
    <lineage>
        <taxon>Bacteria</taxon>
        <taxon>Bacillati</taxon>
        <taxon>Bacillota</taxon>
        <taxon>Bacilli</taxon>
        <taxon>Bacillales</taxon>
        <taxon>Staphylococcaceae</taxon>
        <taxon>Staphylococcus</taxon>
    </lineage>
</organism>
<reference evidence="2" key="1">
    <citation type="submission" date="2015-11" db="EMBL/GenBank/DDBJ databases">
        <title>Genomic diversity of Staphylococcus saprophyticus strains from urinary tract infections, animal surfaces, and fermented foods.</title>
        <authorList>
            <person name="Wolfe B.E."/>
        </authorList>
    </citation>
    <scope>NUCLEOTIDE SEQUENCE [LARGE SCALE GENOMIC DNA]</scope>
    <source>
        <strain evidence="2">738_7</strain>
    </source>
</reference>
<name>A0AAP7LUX9_9STAP</name>
<protein>
    <submittedName>
        <fullName evidence="1">Uncharacterized protein</fullName>
    </submittedName>
</protein>
<accession>A0AAP7LUX9</accession>
<evidence type="ECO:0000313" key="2">
    <source>
        <dbReference type="Proteomes" id="UP000095464"/>
    </source>
</evidence>
<dbReference type="EMBL" id="LNPX01000004">
    <property type="protein sequence ID" value="OEK58891.1"/>
    <property type="molecule type" value="Genomic_DNA"/>
</dbReference>
<proteinExistence type="predicted"/>